<organism evidence="2 3">
    <name type="scientific">Agromyces ramosus</name>
    <dbReference type="NCBI Taxonomy" id="33879"/>
    <lineage>
        <taxon>Bacteria</taxon>
        <taxon>Bacillati</taxon>
        <taxon>Actinomycetota</taxon>
        <taxon>Actinomycetes</taxon>
        <taxon>Micrococcales</taxon>
        <taxon>Microbacteriaceae</taxon>
        <taxon>Agromyces</taxon>
    </lineage>
</organism>
<protein>
    <submittedName>
        <fullName evidence="2">Pyruvate/2-oxoglutarate dehydrogenase complex dihydrolipoamide acyltransferase (E2) component</fullName>
    </submittedName>
</protein>
<evidence type="ECO:0000313" key="3">
    <source>
        <dbReference type="Proteomes" id="UP001239083"/>
    </source>
</evidence>
<keyword evidence="2" id="KW-0670">Pyruvate</keyword>
<dbReference type="GO" id="GO:0016746">
    <property type="term" value="F:acyltransferase activity"/>
    <property type="evidence" value="ECO:0007669"/>
    <property type="project" value="UniProtKB-KW"/>
</dbReference>
<keyword evidence="1" id="KW-0812">Transmembrane</keyword>
<keyword evidence="1" id="KW-1133">Transmembrane helix</keyword>
<reference evidence="2 3" key="1">
    <citation type="submission" date="2023-07" db="EMBL/GenBank/DDBJ databases">
        <title>Comparative genomics of wheat-associated soil bacteria to identify genetic determinants of phenazine resistance.</title>
        <authorList>
            <person name="Mouncey N."/>
        </authorList>
    </citation>
    <scope>NUCLEOTIDE SEQUENCE [LARGE SCALE GENOMIC DNA]</scope>
    <source>
        <strain evidence="2 3">V3I3</strain>
    </source>
</reference>
<evidence type="ECO:0000256" key="1">
    <source>
        <dbReference type="SAM" id="Phobius"/>
    </source>
</evidence>
<keyword evidence="2" id="KW-0808">Transferase</keyword>
<sequence length="138" mass="14631">MSPEWVGPLLGLAGTALVVLGGVVGYLIVAKTTKAAAATQAAATAAAATTQAAAVAAVSDKTDAQALIDQLQEELKIHRDAQTARSTAQDERMTAQDVRMERLGMLVDGYRDYAHTLRAHIYDELPPPPPEWPDGLPR</sequence>
<feature type="transmembrane region" description="Helical" evidence="1">
    <location>
        <begin position="6"/>
        <end position="29"/>
    </location>
</feature>
<keyword evidence="2" id="KW-0012">Acyltransferase</keyword>
<evidence type="ECO:0000313" key="2">
    <source>
        <dbReference type="EMBL" id="MDQ0894415.1"/>
    </source>
</evidence>
<dbReference type="EMBL" id="JAUSYY010000001">
    <property type="protein sequence ID" value="MDQ0894415.1"/>
    <property type="molecule type" value="Genomic_DNA"/>
</dbReference>
<name>A0ABU0R8M9_9MICO</name>
<dbReference type="RefSeq" id="WP_307041644.1">
    <property type="nucleotide sequence ID" value="NZ_JAUSYY010000001.1"/>
</dbReference>
<accession>A0ABU0R8M9</accession>
<dbReference type="Proteomes" id="UP001239083">
    <property type="component" value="Unassembled WGS sequence"/>
</dbReference>
<comment type="caution">
    <text evidence="2">The sequence shown here is derived from an EMBL/GenBank/DDBJ whole genome shotgun (WGS) entry which is preliminary data.</text>
</comment>
<keyword evidence="1" id="KW-0472">Membrane</keyword>
<proteinExistence type="predicted"/>
<gene>
    <name evidence="2" type="ORF">QFZ26_001970</name>
</gene>
<keyword evidence="3" id="KW-1185">Reference proteome</keyword>